<dbReference type="Gene3D" id="3.90.550.10">
    <property type="entry name" value="Spore Coat Polysaccharide Biosynthesis Protein SpsA, Chain A"/>
    <property type="match status" value="1"/>
</dbReference>
<name>A0A7G5H4D1_9BACT</name>
<dbReference type="GO" id="GO:0016758">
    <property type="term" value="F:hexosyltransferase activity"/>
    <property type="evidence" value="ECO:0007669"/>
    <property type="project" value="UniProtKB-ARBA"/>
</dbReference>
<protein>
    <submittedName>
        <fullName evidence="2">Glycosyltransferase</fullName>
    </submittedName>
</protein>
<dbReference type="EMBL" id="CP059732">
    <property type="protein sequence ID" value="QMW05973.1"/>
    <property type="molecule type" value="Genomic_DNA"/>
</dbReference>
<proteinExistence type="predicted"/>
<sequence>MTTSAQPTISIALCTYNGMAYLPTQWESLLNQQLLPNEVVISDDRSTDGTGSLLEQFAAEAPFSVRILGNQTRLGYNKNFERALAACTCDLIFICDQDDFWLPEKIRTMTQYMIDHPDVQVTFCDAWVTDENLEGRQNRFWEAVLFDKETQERWKAGETMDVLLDGNRMMGCASVIRRTFLPTVLPIPGKIPGYIYDGWIALVAATQNVINFIDQPLQLYRTHVQQQVGVRPQEVGARIRLRDRLTRHRNRKLAPLLTKQVQLSTINDLLTKRVPANSPGLPQLRQRLAHFSLRSNLAPNRLKRIVPVLTNLVKGNYRRYADPAANWYAPLLAVLGDILE</sequence>
<dbReference type="InterPro" id="IPR029044">
    <property type="entry name" value="Nucleotide-diphossugar_trans"/>
</dbReference>
<accession>A0A7G5H4D1</accession>
<dbReference type="AlphaFoldDB" id="A0A7G5H4D1"/>
<feature type="domain" description="Glycosyltransferase 2-like" evidence="1">
    <location>
        <begin position="10"/>
        <end position="156"/>
    </location>
</feature>
<organism evidence="2 3">
    <name type="scientific">Spirosoma foliorum</name>
    <dbReference type="NCBI Taxonomy" id="2710596"/>
    <lineage>
        <taxon>Bacteria</taxon>
        <taxon>Pseudomonadati</taxon>
        <taxon>Bacteroidota</taxon>
        <taxon>Cytophagia</taxon>
        <taxon>Cytophagales</taxon>
        <taxon>Cytophagaceae</taxon>
        <taxon>Spirosoma</taxon>
    </lineage>
</organism>
<dbReference type="Proteomes" id="UP000515369">
    <property type="component" value="Chromosome"/>
</dbReference>
<dbReference type="Pfam" id="PF00535">
    <property type="entry name" value="Glycos_transf_2"/>
    <property type="match status" value="1"/>
</dbReference>
<evidence type="ECO:0000313" key="3">
    <source>
        <dbReference type="Proteomes" id="UP000515369"/>
    </source>
</evidence>
<keyword evidence="2" id="KW-0808">Transferase</keyword>
<evidence type="ECO:0000259" key="1">
    <source>
        <dbReference type="Pfam" id="PF00535"/>
    </source>
</evidence>
<dbReference type="SUPFAM" id="SSF53448">
    <property type="entry name" value="Nucleotide-diphospho-sugar transferases"/>
    <property type="match status" value="1"/>
</dbReference>
<dbReference type="InterPro" id="IPR001173">
    <property type="entry name" value="Glyco_trans_2-like"/>
</dbReference>
<dbReference type="KEGG" id="sfol:H3H32_14280"/>
<dbReference type="PANTHER" id="PTHR22916:SF3">
    <property type="entry name" value="UDP-GLCNAC:BETAGAL BETA-1,3-N-ACETYLGLUCOSAMINYLTRANSFERASE-LIKE PROTEIN 1"/>
    <property type="match status" value="1"/>
</dbReference>
<dbReference type="RefSeq" id="WP_182463346.1">
    <property type="nucleotide sequence ID" value="NZ_CP059732.1"/>
</dbReference>
<reference evidence="2 3" key="1">
    <citation type="submission" date="2020-07" db="EMBL/GenBank/DDBJ databases">
        <title>Spirosoma foliorum sp. nov., isolated from the leaves on the Nejang mountain Korea, Republic of.</title>
        <authorList>
            <person name="Ho H."/>
            <person name="Lee Y.-J."/>
            <person name="Nurcahyanto D.-A."/>
            <person name="Kim S.-G."/>
        </authorList>
    </citation>
    <scope>NUCLEOTIDE SEQUENCE [LARGE SCALE GENOMIC DNA]</scope>
    <source>
        <strain evidence="2 3">PL0136</strain>
    </source>
</reference>
<dbReference type="PANTHER" id="PTHR22916">
    <property type="entry name" value="GLYCOSYLTRANSFERASE"/>
    <property type="match status" value="1"/>
</dbReference>
<evidence type="ECO:0000313" key="2">
    <source>
        <dbReference type="EMBL" id="QMW05973.1"/>
    </source>
</evidence>
<gene>
    <name evidence="2" type="ORF">H3H32_14280</name>
</gene>
<keyword evidence="3" id="KW-1185">Reference proteome</keyword>